<dbReference type="InterPro" id="IPR011042">
    <property type="entry name" value="6-blade_b-propeller_TolB-like"/>
</dbReference>
<feature type="active site" description="Proton donor/acceptor" evidence="2">
    <location>
        <position position="260"/>
    </location>
</feature>
<evidence type="ECO:0000256" key="2">
    <source>
        <dbReference type="PIRSR" id="PIRSR605511-1"/>
    </source>
</evidence>
<feature type="domain" description="SMP-30/Gluconolactonase/LRE-like region" evidence="5">
    <location>
        <begin position="81"/>
        <end position="318"/>
    </location>
</feature>
<keyword evidence="3" id="KW-0862">Zinc</keyword>
<comment type="similarity">
    <text evidence="1">Belongs to the SMP-30/CGR1 family.</text>
</comment>
<evidence type="ECO:0000259" key="5">
    <source>
        <dbReference type="Pfam" id="PF08450"/>
    </source>
</evidence>
<accession>A0A2M9G269</accession>
<dbReference type="Proteomes" id="UP000229498">
    <property type="component" value="Unassembled WGS sequence"/>
</dbReference>
<gene>
    <name evidence="6" type="ORF">CVT23_08340</name>
</gene>
<dbReference type="InterPro" id="IPR005511">
    <property type="entry name" value="SMP-30"/>
</dbReference>
<dbReference type="EMBL" id="PHIG01000031">
    <property type="protein sequence ID" value="PJK29780.1"/>
    <property type="molecule type" value="Genomic_DNA"/>
</dbReference>
<feature type="region of interest" description="Disordered" evidence="4">
    <location>
        <begin position="1"/>
        <end position="49"/>
    </location>
</feature>
<dbReference type="InterPro" id="IPR013658">
    <property type="entry name" value="SGL"/>
</dbReference>
<keyword evidence="3" id="KW-0479">Metal-binding</keyword>
<dbReference type="GO" id="GO:0005509">
    <property type="term" value="F:calcium ion binding"/>
    <property type="evidence" value="ECO:0007669"/>
    <property type="project" value="TreeGrafter"/>
</dbReference>
<name>A0A2M9G269_9PROT</name>
<sequence>MSIRRPASRRRASSPCPSASARAAATAVPAGATDATARTERETPEAPLPGFFFARSDALAQNAAREECDMKQLATGYGLIEAPLWDAERGLLFSDVQNGGVHALGRDGAVTTLLPHRRGIGGMVHHADGGVVVGGRNIAFKSFDGTRTEILLDKDITETAIGFNDFTTDAAGRLFVGSLGFQVFSGDPERPGHLHVIHLDGTASTVSDGVMLTNGMGFSPDGKRLYHSDARKNIVRVYDVDDGRVGEWSVFAEFEDGHPDGLCVAEDGAVVVAVAFGGRVAVLEPDGSLRESLRVPLPMVTSVAFGGNDLRDLYVVTGSREGPHENCGSIYVTGIGVAGLAVPPCRVRLRRSD</sequence>
<dbReference type="PANTHER" id="PTHR10907">
    <property type="entry name" value="REGUCALCIN"/>
    <property type="match status" value="1"/>
</dbReference>
<feature type="binding site" evidence="3">
    <location>
        <position position="81"/>
    </location>
    <ligand>
        <name>a divalent metal cation</name>
        <dbReference type="ChEBI" id="CHEBI:60240"/>
    </ligand>
</feature>
<comment type="caution">
    <text evidence="6">The sequence shown here is derived from an EMBL/GenBank/DDBJ whole genome shotgun (WGS) entry which is preliminary data.</text>
</comment>
<dbReference type="PRINTS" id="PR01790">
    <property type="entry name" value="SMP30FAMILY"/>
</dbReference>
<proteinExistence type="inferred from homology"/>
<evidence type="ECO:0000313" key="6">
    <source>
        <dbReference type="EMBL" id="PJK29780.1"/>
    </source>
</evidence>
<reference evidence="6 7" key="1">
    <citation type="submission" date="2017-11" db="EMBL/GenBank/DDBJ databases">
        <title>Draft genome sequence of Rhizobiales bacterium SY3-13.</title>
        <authorList>
            <person name="Sun C."/>
        </authorList>
    </citation>
    <scope>NUCLEOTIDE SEQUENCE [LARGE SCALE GENOMIC DNA]</scope>
    <source>
        <strain evidence="6 7">SY3-13</strain>
    </source>
</reference>
<feature type="compositionally biased region" description="Basic residues" evidence="4">
    <location>
        <begin position="1"/>
        <end position="12"/>
    </location>
</feature>
<comment type="cofactor">
    <cofactor evidence="3">
        <name>Zn(2+)</name>
        <dbReference type="ChEBI" id="CHEBI:29105"/>
    </cofactor>
    <text evidence="3">Binds 1 divalent metal cation per subunit.</text>
</comment>
<feature type="binding site" evidence="3">
    <location>
        <position position="214"/>
    </location>
    <ligand>
        <name>a divalent metal cation</name>
        <dbReference type="ChEBI" id="CHEBI:60240"/>
    </ligand>
</feature>
<dbReference type="OrthoDB" id="2633250at2"/>
<evidence type="ECO:0000256" key="1">
    <source>
        <dbReference type="ARBA" id="ARBA00008853"/>
    </source>
</evidence>
<dbReference type="SUPFAM" id="SSF63829">
    <property type="entry name" value="Calcium-dependent phosphotriesterase"/>
    <property type="match status" value="1"/>
</dbReference>
<dbReference type="Pfam" id="PF08450">
    <property type="entry name" value="SGL"/>
    <property type="match status" value="1"/>
</dbReference>
<organism evidence="6 7">
    <name type="scientific">Minwuia thermotolerans</name>
    <dbReference type="NCBI Taxonomy" id="2056226"/>
    <lineage>
        <taxon>Bacteria</taxon>
        <taxon>Pseudomonadati</taxon>
        <taxon>Pseudomonadota</taxon>
        <taxon>Alphaproteobacteria</taxon>
        <taxon>Minwuiales</taxon>
        <taxon>Minwuiaceae</taxon>
        <taxon>Minwuia</taxon>
    </lineage>
</organism>
<dbReference type="PANTHER" id="PTHR10907:SF47">
    <property type="entry name" value="REGUCALCIN"/>
    <property type="match status" value="1"/>
</dbReference>
<keyword evidence="7" id="KW-1185">Reference proteome</keyword>
<feature type="binding site" evidence="3">
    <location>
        <position position="164"/>
    </location>
    <ligand>
        <name>substrate</name>
    </ligand>
</feature>
<evidence type="ECO:0000256" key="4">
    <source>
        <dbReference type="SAM" id="MobiDB-lite"/>
    </source>
</evidence>
<dbReference type="GO" id="GO:0019853">
    <property type="term" value="P:L-ascorbic acid biosynthetic process"/>
    <property type="evidence" value="ECO:0007669"/>
    <property type="project" value="TreeGrafter"/>
</dbReference>
<feature type="binding site" evidence="3">
    <location>
        <position position="260"/>
    </location>
    <ligand>
        <name>a divalent metal cation</name>
        <dbReference type="ChEBI" id="CHEBI:60240"/>
    </ligand>
</feature>
<protein>
    <recommendedName>
        <fullName evidence="5">SMP-30/Gluconolactonase/LRE-like region domain-containing protein</fullName>
    </recommendedName>
</protein>
<dbReference type="AlphaFoldDB" id="A0A2M9G269"/>
<dbReference type="Gene3D" id="2.120.10.30">
    <property type="entry name" value="TolB, C-terminal domain"/>
    <property type="match status" value="1"/>
</dbReference>
<feature type="compositionally biased region" description="Low complexity" evidence="4">
    <location>
        <begin position="13"/>
        <end position="36"/>
    </location>
</feature>
<evidence type="ECO:0000256" key="3">
    <source>
        <dbReference type="PIRSR" id="PIRSR605511-2"/>
    </source>
</evidence>
<evidence type="ECO:0000313" key="7">
    <source>
        <dbReference type="Proteomes" id="UP000229498"/>
    </source>
</evidence>
<dbReference type="GO" id="GO:0004341">
    <property type="term" value="F:gluconolactonase activity"/>
    <property type="evidence" value="ECO:0007669"/>
    <property type="project" value="TreeGrafter"/>
</dbReference>